<dbReference type="EMBL" id="CADCXV010000960">
    <property type="protein sequence ID" value="CAB0039413.1"/>
    <property type="molecule type" value="Genomic_DNA"/>
</dbReference>
<evidence type="ECO:0000313" key="1">
    <source>
        <dbReference type="EMBL" id="CAB0039413.1"/>
    </source>
</evidence>
<evidence type="ECO:0000313" key="2">
    <source>
        <dbReference type="Proteomes" id="UP000479190"/>
    </source>
</evidence>
<protein>
    <submittedName>
        <fullName evidence="1">Uncharacterized protein</fullName>
    </submittedName>
</protein>
<proteinExistence type="predicted"/>
<organism evidence="1 2">
    <name type="scientific">Trichogramma brassicae</name>
    <dbReference type="NCBI Taxonomy" id="86971"/>
    <lineage>
        <taxon>Eukaryota</taxon>
        <taxon>Metazoa</taxon>
        <taxon>Ecdysozoa</taxon>
        <taxon>Arthropoda</taxon>
        <taxon>Hexapoda</taxon>
        <taxon>Insecta</taxon>
        <taxon>Pterygota</taxon>
        <taxon>Neoptera</taxon>
        <taxon>Endopterygota</taxon>
        <taxon>Hymenoptera</taxon>
        <taxon>Apocrita</taxon>
        <taxon>Proctotrupomorpha</taxon>
        <taxon>Chalcidoidea</taxon>
        <taxon>Trichogrammatidae</taxon>
        <taxon>Trichogramma</taxon>
    </lineage>
</organism>
<dbReference type="Proteomes" id="UP000479190">
    <property type="component" value="Unassembled WGS sequence"/>
</dbReference>
<keyword evidence="2" id="KW-1185">Reference proteome</keyword>
<accession>A0A6H5IPU1</accession>
<gene>
    <name evidence="1" type="ORF">TBRA_LOCUS11155</name>
</gene>
<sequence>MSMTDDWVNTEELAETDLLHLLVIPIQRTVESLRDGARRDVQRELHHSLMGQANAPNTVKKTRSRRDLSRMIRISYLVRRIYRNLACMRSCLVRIARESERQKKCVMTQSRERSRACGVPCHRHRIYRRVYKRSK</sequence>
<reference evidence="1 2" key="1">
    <citation type="submission" date="2020-02" db="EMBL/GenBank/DDBJ databases">
        <authorList>
            <person name="Ferguson B K."/>
        </authorList>
    </citation>
    <scope>NUCLEOTIDE SEQUENCE [LARGE SCALE GENOMIC DNA]</scope>
</reference>
<dbReference type="AlphaFoldDB" id="A0A6H5IPU1"/>
<feature type="non-terminal residue" evidence="1">
    <location>
        <position position="135"/>
    </location>
</feature>
<name>A0A6H5IPU1_9HYME</name>